<keyword evidence="11 16" id="KW-0472">Membrane</keyword>
<keyword evidence="2 15" id="KW-0723">Serine/threonine-protein kinase</keyword>
<dbReference type="Gene3D" id="1.10.510.10">
    <property type="entry name" value="Transferase(Phosphotransferase) domain 1"/>
    <property type="match status" value="1"/>
</dbReference>
<dbReference type="InterPro" id="IPR017441">
    <property type="entry name" value="Protein_kinase_ATP_BS"/>
</dbReference>
<comment type="subcellular location">
    <subcellularLocation>
        <location evidence="1">Membrane</location>
        <topology evidence="1">Single-pass type I membrane protein</topology>
    </subcellularLocation>
</comment>
<dbReference type="EMBL" id="NMUH01011334">
    <property type="protein sequence ID" value="MQM21632.1"/>
    <property type="molecule type" value="Genomic_DNA"/>
</dbReference>
<keyword evidence="12" id="KW-1015">Disulfide bond</keyword>
<sequence>IKLTGNPYLEQGCQDIDECADKTRYPCKGICTNAPGSYTCLCPEGHSSPDPTQERCVSNGTGSSPTISLPTKLGIGFGAIFLLLLTAGSWAYWGFQKRRLLQLKHKFFQQNGGLFLQQHISSHHGAMAFRIFTEDELARATGNFDDAQILGRGGHGTVYKGIVEDGREVAIKRSRTVDERQSKEFAREMLILSQINHRNIVKLLGCCLEVEVPMLVYEFVPNGTLFHCIHNKTHRHTTFHLGTRLRIAAEAAEALAYLHCYASPPILHGDVKSSNILLDDDYMAKVSDFGASILAPLDREQFATVVQGTCGYLDPEYLVTCQLTEKSDVYSFGVVLAELITGKKALHFDGPGEDKSLAMSFVSAFDENRLVQILEAQLVSNGGEEMGVLKEVAELAHQCLRLKGEERPTMKVVARTLQGLKGSEAHPWVPHNPEEVESLLSEAPSGSYNRDTTSEYLSLRNHAIMNVEAGR</sequence>
<dbReference type="CDD" id="cd00054">
    <property type="entry name" value="EGF_CA"/>
    <property type="match status" value="1"/>
</dbReference>
<dbReference type="InterPro" id="IPR045274">
    <property type="entry name" value="WAK-like"/>
</dbReference>
<dbReference type="SMART" id="SM00220">
    <property type="entry name" value="S_TKc"/>
    <property type="match status" value="1"/>
</dbReference>
<dbReference type="FunFam" id="1.10.510.10:FF:000084">
    <property type="entry name" value="Wall-associated receptor kinase 2"/>
    <property type="match status" value="1"/>
</dbReference>
<dbReference type="InterPro" id="IPR008271">
    <property type="entry name" value="Ser/Thr_kinase_AS"/>
</dbReference>
<reference evidence="19" key="1">
    <citation type="submission" date="2017-07" db="EMBL/GenBank/DDBJ databases">
        <title>Taro Niue Genome Assembly and Annotation.</title>
        <authorList>
            <person name="Atibalentja N."/>
            <person name="Keating K."/>
            <person name="Fields C.J."/>
        </authorList>
    </citation>
    <scope>NUCLEOTIDE SEQUENCE</scope>
    <source>
        <strain evidence="19">Niue_2</strain>
        <tissue evidence="19">Leaf</tissue>
    </source>
</reference>
<dbReference type="Proteomes" id="UP000652761">
    <property type="component" value="Unassembled WGS sequence"/>
</dbReference>
<dbReference type="PANTHER" id="PTHR27005:SF479">
    <property type="entry name" value="OS06G0706600 PROTEIN"/>
    <property type="match status" value="1"/>
</dbReference>
<evidence type="ECO:0000256" key="7">
    <source>
        <dbReference type="ARBA" id="ARBA00022741"/>
    </source>
</evidence>
<feature type="domain" description="EGF-like" evidence="18">
    <location>
        <begin position="15"/>
        <end position="52"/>
    </location>
</feature>
<dbReference type="PROSITE" id="PS50011">
    <property type="entry name" value="PROTEIN_KINASE_DOM"/>
    <property type="match status" value="1"/>
</dbReference>
<dbReference type="SMART" id="SM00181">
    <property type="entry name" value="EGF"/>
    <property type="match status" value="1"/>
</dbReference>
<dbReference type="OrthoDB" id="4062651at2759"/>
<dbReference type="GO" id="GO:0005524">
    <property type="term" value="F:ATP binding"/>
    <property type="evidence" value="ECO:0007669"/>
    <property type="project" value="UniProtKB-UniRule"/>
</dbReference>
<evidence type="ECO:0000256" key="12">
    <source>
        <dbReference type="ARBA" id="ARBA00023157"/>
    </source>
</evidence>
<organism evidence="19 20">
    <name type="scientific">Colocasia esculenta</name>
    <name type="common">Wild taro</name>
    <name type="synonym">Arum esculentum</name>
    <dbReference type="NCBI Taxonomy" id="4460"/>
    <lineage>
        <taxon>Eukaryota</taxon>
        <taxon>Viridiplantae</taxon>
        <taxon>Streptophyta</taxon>
        <taxon>Embryophyta</taxon>
        <taxon>Tracheophyta</taxon>
        <taxon>Spermatophyta</taxon>
        <taxon>Magnoliopsida</taxon>
        <taxon>Liliopsida</taxon>
        <taxon>Araceae</taxon>
        <taxon>Aroideae</taxon>
        <taxon>Colocasieae</taxon>
        <taxon>Colocasia</taxon>
    </lineage>
</organism>
<evidence type="ECO:0000256" key="11">
    <source>
        <dbReference type="ARBA" id="ARBA00023136"/>
    </source>
</evidence>
<dbReference type="InterPro" id="IPR000719">
    <property type="entry name" value="Prot_kinase_dom"/>
</dbReference>
<dbReference type="PROSITE" id="PS00107">
    <property type="entry name" value="PROTEIN_KINASE_ATP"/>
    <property type="match status" value="1"/>
</dbReference>
<keyword evidence="20" id="KW-1185">Reference proteome</keyword>
<dbReference type="PROSITE" id="PS01187">
    <property type="entry name" value="EGF_CA"/>
    <property type="match status" value="1"/>
</dbReference>
<evidence type="ECO:0000256" key="15">
    <source>
        <dbReference type="RuleBase" id="RU000304"/>
    </source>
</evidence>
<evidence type="ECO:0000256" key="13">
    <source>
        <dbReference type="PROSITE-ProRule" id="PRU00076"/>
    </source>
</evidence>
<keyword evidence="9 14" id="KW-0067">ATP-binding</keyword>
<evidence type="ECO:0000313" key="20">
    <source>
        <dbReference type="Proteomes" id="UP000652761"/>
    </source>
</evidence>
<evidence type="ECO:0000256" key="14">
    <source>
        <dbReference type="PROSITE-ProRule" id="PRU10141"/>
    </source>
</evidence>
<dbReference type="SMART" id="SM00179">
    <property type="entry name" value="EGF_CA"/>
    <property type="match status" value="1"/>
</dbReference>
<dbReference type="GO" id="GO:0005509">
    <property type="term" value="F:calcium ion binding"/>
    <property type="evidence" value="ECO:0007669"/>
    <property type="project" value="InterPro"/>
</dbReference>
<dbReference type="InterPro" id="IPR018097">
    <property type="entry name" value="EGF_Ca-bd_CS"/>
</dbReference>
<evidence type="ECO:0000256" key="1">
    <source>
        <dbReference type="ARBA" id="ARBA00004479"/>
    </source>
</evidence>
<dbReference type="GO" id="GO:0005886">
    <property type="term" value="C:plasma membrane"/>
    <property type="evidence" value="ECO:0007669"/>
    <property type="project" value="TreeGrafter"/>
</dbReference>
<evidence type="ECO:0000256" key="5">
    <source>
        <dbReference type="ARBA" id="ARBA00022692"/>
    </source>
</evidence>
<dbReference type="Pfam" id="PF07645">
    <property type="entry name" value="EGF_CA"/>
    <property type="match status" value="1"/>
</dbReference>
<dbReference type="PROSITE" id="PS00010">
    <property type="entry name" value="ASX_HYDROXYL"/>
    <property type="match status" value="1"/>
</dbReference>
<gene>
    <name evidence="19" type="ORF">Taro_054676</name>
</gene>
<evidence type="ECO:0000256" key="10">
    <source>
        <dbReference type="ARBA" id="ARBA00022989"/>
    </source>
</evidence>
<evidence type="ECO:0000256" key="9">
    <source>
        <dbReference type="ARBA" id="ARBA00022840"/>
    </source>
</evidence>
<dbReference type="InterPro" id="IPR049883">
    <property type="entry name" value="NOTCH1_EGF-like"/>
</dbReference>
<evidence type="ECO:0008006" key="21">
    <source>
        <dbReference type="Google" id="ProtNLM"/>
    </source>
</evidence>
<evidence type="ECO:0000256" key="3">
    <source>
        <dbReference type="ARBA" id="ARBA00022536"/>
    </source>
</evidence>
<evidence type="ECO:0000313" key="19">
    <source>
        <dbReference type="EMBL" id="MQM21632.1"/>
    </source>
</evidence>
<dbReference type="SUPFAM" id="SSF56112">
    <property type="entry name" value="Protein kinase-like (PK-like)"/>
    <property type="match status" value="1"/>
</dbReference>
<feature type="binding site" evidence="14">
    <location>
        <position position="172"/>
    </location>
    <ligand>
        <name>ATP</name>
        <dbReference type="ChEBI" id="CHEBI:30616"/>
    </ligand>
</feature>
<evidence type="ECO:0000259" key="18">
    <source>
        <dbReference type="PROSITE" id="PS50026"/>
    </source>
</evidence>
<feature type="domain" description="Protein kinase" evidence="17">
    <location>
        <begin position="144"/>
        <end position="429"/>
    </location>
</feature>
<dbReference type="Pfam" id="PF00069">
    <property type="entry name" value="Pkinase"/>
    <property type="match status" value="1"/>
</dbReference>
<keyword evidence="8" id="KW-0418">Kinase</keyword>
<name>A0A843XR77_COLES</name>
<dbReference type="Gene3D" id="2.10.25.10">
    <property type="entry name" value="Laminin"/>
    <property type="match status" value="1"/>
</dbReference>
<dbReference type="PROSITE" id="PS50026">
    <property type="entry name" value="EGF_3"/>
    <property type="match status" value="1"/>
</dbReference>
<keyword evidence="4" id="KW-0808">Transferase</keyword>
<comment type="similarity">
    <text evidence="15">Belongs to the protein kinase superfamily.</text>
</comment>
<comment type="caution">
    <text evidence="13">Lacks conserved residue(s) required for the propagation of feature annotation.</text>
</comment>
<dbReference type="InterPro" id="IPR001881">
    <property type="entry name" value="EGF-like_Ca-bd_dom"/>
</dbReference>
<dbReference type="GO" id="GO:0004674">
    <property type="term" value="F:protein serine/threonine kinase activity"/>
    <property type="evidence" value="ECO:0007669"/>
    <property type="project" value="UniProtKB-KW"/>
</dbReference>
<keyword evidence="6" id="KW-0732">Signal</keyword>
<dbReference type="PANTHER" id="PTHR27005">
    <property type="entry name" value="WALL-ASSOCIATED RECEPTOR KINASE-LIKE 21"/>
    <property type="match status" value="1"/>
</dbReference>
<keyword evidence="5 16" id="KW-0812">Transmembrane</keyword>
<evidence type="ECO:0000256" key="6">
    <source>
        <dbReference type="ARBA" id="ARBA00022729"/>
    </source>
</evidence>
<dbReference type="InterPro" id="IPR000152">
    <property type="entry name" value="EGF-type_Asp/Asn_hydroxyl_site"/>
</dbReference>
<dbReference type="GO" id="GO:0007166">
    <property type="term" value="P:cell surface receptor signaling pathway"/>
    <property type="evidence" value="ECO:0007669"/>
    <property type="project" value="InterPro"/>
</dbReference>
<dbReference type="PROSITE" id="PS00108">
    <property type="entry name" value="PROTEIN_KINASE_ST"/>
    <property type="match status" value="1"/>
</dbReference>
<accession>A0A843XR77</accession>
<keyword evidence="3 13" id="KW-0245">EGF-like domain</keyword>
<comment type="caution">
    <text evidence="19">The sequence shown here is derived from an EMBL/GenBank/DDBJ whole genome shotgun (WGS) entry which is preliminary data.</text>
</comment>
<evidence type="ECO:0000256" key="4">
    <source>
        <dbReference type="ARBA" id="ARBA00022679"/>
    </source>
</evidence>
<proteinExistence type="inferred from homology"/>
<dbReference type="Gene3D" id="3.30.200.20">
    <property type="entry name" value="Phosphorylase Kinase, domain 1"/>
    <property type="match status" value="1"/>
</dbReference>
<evidence type="ECO:0000256" key="8">
    <source>
        <dbReference type="ARBA" id="ARBA00022777"/>
    </source>
</evidence>
<keyword evidence="7 14" id="KW-0547">Nucleotide-binding</keyword>
<evidence type="ECO:0000256" key="2">
    <source>
        <dbReference type="ARBA" id="ARBA00022527"/>
    </source>
</evidence>
<evidence type="ECO:0000256" key="16">
    <source>
        <dbReference type="SAM" id="Phobius"/>
    </source>
</evidence>
<evidence type="ECO:0000259" key="17">
    <source>
        <dbReference type="PROSITE" id="PS50011"/>
    </source>
</evidence>
<keyword evidence="10 16" id="KW-1133">Transmembrane helix</keyword>
<dbReference type="FunFam" id="3.30.200.20:FF:000043">
    <property type="entry name" value="Wall-associated receptor kinase 2"/>
    <property type="match status" value="1"/>
</dbReference>
<protein>
    <recommendedName>
        <fullName evidence="21">Protein kinase domain-containing protein</fullName>
    </recommendedName>
</protein>
<dbReference type="InterPro" id="IPR000742">
    <property type="entry name" value="EGF"/>
</dbReference>
<dbReference type="InterPro" id="IPR011009">
    <property type="entry name" value="Kinase-like_dom_sf"/>
</dbReference>
<feature type="non-terminal residue" evidence="19">
    <location>
        <position position="1"/>
    </location>
</feature>
<dbReference type="AlphaFoldDB" id="A0A843XR77"/>
<dbReference type="SUPFAM" id="SSF57196">
    <property type="entry name" value="EGF/Laminin"/>
    <property type="match status" value="1"/>
</dbReference>
<feature type="transmembrane region" description="Helical" evidence="16">
    <location>
        <begin position="73"/>
        <end position="95"/>
    </location>
</feature>